<name>A0A932YWS9_9BACT</name>
<evidence type="ECO:0000259" key="2">
    <source>
        <dbReference type="PROSITE" id="PS50164"/>
    </source>
</evidence>
<dbReference type="PANTHER" id="PTHR34477">
    <property type="entry name" value="UPF0213 PROTEIN YHBQ"/>
    <property type="match status" value="1"/>
</dbReference>
<proteinExistence type="inferred from homology"/>
<dbReference type="EMBL" id="JACQMI010000013">
    <property type="protein sequence ID" value="MBI4132783.1"/>
    <property type="molecule type" value="Genomic_DNA"/>
</dbReference>
<feature type="domain" description="GIY-YIG" evidence="2">
    <location>
        <begin position="16"/>
        <end position="91"/>
    </location>
</feature>
<sequence>MAIGQVAGPKLNFAVNKIGVYILRCINQRYYIGSTADFERRLEEHNEGKMKATKYLLPVHPVFFQTCKTATEARKLEYQLKRKKSRKILEAIIQDGYIKFAGA</sequence>
<protein>
    <submittedName>
        <fullName evidence="3">GIY-YIG nuclease family protein</fullName>
    </submittedName>
</protein>
<comment type="similarity">
    <text evidence="1">Belongs to the UPF0213 family.</text>
</comment>
<comment type="caution">
    <text evidence="3">The sequence shown here is derived from an EMBL/GenBank/DDBJ whole genome shotgun (WGS) entry which is preliminary data.</text>
</comment>
<dbReference type="Proteomes" id="UP000756703">
    <property type="component" value="Unassembled WGS sequence"/>
</dbReference>
<organism evidence="3 4">
    <name type="scientific">Candidatus Sungiibacteriota bacterium</name>
    <dbReference type="NCBI Taxonomy" id="2750080"/>
    <lineage>
        <taxon>Bacteria</taxon>
        <taxon>Candidatus Sungiibacteriota</taxon>
    </lineage>
</organism>
<evidence type="ECO:0000256" key="1">
    <source>
        <dbReference type="ARBA" id="ARBA00007435"/>
    </source>
</evidence>
<dbReference type="InterPro" id="IPR035901">
    <property type="entry name" value="GIY-YIG_endonuc_sf"/>
</dbReference>
<dbReference type="InterPro" id="IPR050190">
    <property type="entry name" value="UPF0213_domain"/>
</dbReference>
<dbReference type="PROSITE" id="PS50164">
    <property type="entry name" value="GIY_YIG"/>
    <property type="match status" value="1"/>
</dbReference>
<dbReference type="Gene3D" id="3.40.1440.10">
    <property type="entry name" value="GIY-YIG endonuclease"/>
    <property type="match status" value="1"/>
</dbReference>
<evidence type="ECO:0000313" key="4">
    <source>
        <dbReference type="Proteomes" id="UP000756703"/>
    </source>
</evidence>
<dbReference type="SMART" id="SM00465">
    <property type="entry name" value="GIYc"/>
    <property type="match status" value="1"/>
</dbReference>
<dbReference type="PANTHER" id="PTHR34477:SF1">
    <property type="entry name" value="UPF0213 PROTEIN YHBQ"/>
    <property type="match status" value="1"/>
</dbReference>
<accession>A0A932YWS9</accession>
<reference evidence="3" key="1">
    <citation type="submission" date="2020-07" db="EMBL/GenBank/DDBJ databases">
        <title>Huge and variable diversity of episymbiotic CPR bacteria and DPANN archaea in groundwater ecosystems.</title>
        <authorList>
            <person name="He C.Y."/>
            <person name="Keren R."/>
            <person name="Whittaker M."/>
            <person name="Farag I.F."/>
            <person name="Doudna J."/>
            <person name="Cate J.H.D."/>
            <person name="Banfield J.F."/>
        </authorList>
    </citation>
    <scope>NUCLEOTIDE SEQUENCE</scope>
    <source>
        <strain evidence="3">NC_groundwater_1225_Ag_S-0.1um_56_177</strain>
    </source>
</reference>
<gene>
    <name evidence="3" type="ORF">HY473_01680</name>
</gene>
<dbReference type="AlphaFoldDB" id="A0A932YWS9"/>
<evidence type="ECO:0000313" key="3">
    <source>
        <dbReference type="EMBL" id="MBI4132783.1"/>
    </source>
</evidence>
<dbReference type="InterPro" id="IPR000305">
    <property type="entry name" value="GIY-YIG_endonuc"/>
</dbReference>
<dbReference type="SUPFAM" id="SSF82771">
    <property type="entry name" value="GIY-YIG endonuclease"/>
    <property type="match status" value="1"/>
</dbReference>
<dbReference type="CDD" id="cd10456">
    <property type="entry name" value="GIY-YIG_UPF0213"/>
    <property type="match status" value="1"/>
</dbReference>
<dbReference type="Pfam" id="PF01541">
    <property type="entry name" value="GIY-YIG"/>
    <property type="match status" value="1"/>
</dbReference>